<evidence type="ECO:0000313" key="2">
    <source>
        <dbReference type="Proteomes" id="UP000027866"/>
    </source>
</evidence>
<gene>
    <name evidence="1" type="ORF">EH32_04505</name>
</gene>
<dbReference type="PATRIC" id="fig|39960.10.peg.453"/>
<comment type="caution">
    <text evidence="1">The sequence shown here is derived from an EMBL/GenBank/DDBJ whole genome shotgun (WGS) entry which is preliminary data.</text>
</comment>
<dbReference type="KEGG" id="elq:Ga0102493_111375"/>
<organism evidence="1 2">
    <name type="scientific">Erythrobacter litoralis</name>
    <dbReference type="NCBI Taxonomy" id="39960"/>
    <lineage>
        <taxon>Bacteria</taxon>
        <taxon>Pseudomonadati</taxon>
        <taxon>Pseudomonadota</taxon>
        <taxon>Alphaproteobacteria</taxon>
        <taxon>Sphingomonadales</taxon>
        <taxon>Erythrobacteraceae</taxon>
        <taxon>Erythrobacter/Porphyrobacter group</taxon>
        <taxon>Erythrobacter</taxon>
    </lineage>
</organism>
<accession>A0A074M851</accession>
<dbReference type="EMBL" id="JMIX01000017">
    <property type="protein sequence ID" value="KEO88940.1"/>
    <property type="molecule type" value="Genomic_DNA"/>
</dbReference>
<dbReference type="AlphaFoldDB" id="A0A074M851"/>
<dbReference type="Proteomes" id="UP000027866">
    <property type="component" value="Unassembled WGS sequence"/>
</dbReference>
<name>A0A074M851_9SPHN</name>
<evidence type="ECO:0000313" key="1">
    <source>
        <dbReference type="EMBL" id="KEO88940.1"/>
    </source>
</evidence>
<keyword evidence="2" id="KW-1185">Reference proteome</keyword>
<protein>
    <recommendedName>
        <fullName evidence="3">Transposase</fullName>
    </recommendedName>
</protein>
<reference evidence="1 2" key="1">
    <citation type="submission" date="2014-04" db="EMBL/GenBank/DDBJ databases">
        <title>A comprehensive comparison of genomes of Erythrobacter spp. Strains.</title>
        <authorList>
            <person name="Zheng Q."/>
        </authorList>
    </citation>
    <scope>NUCLEOTIDE SEQUENCE [LARGE SCALE GENOMIC DNA]</scope>
    <source>
        <strain evidence="1 2">DSM 8509</strain>
    </source>
</reference>
<evidence type="ECO:0008006" key="3">
    <source>
        <dbReference type="Google" id="ProtNLM"/>
    </source>
</evidence>
<sequence length="85" mass="9718">MFDYKNHIGIDRARELIRTWDASAANAKKGARLPQFISKRNTGSGLRADTAYRSKKSEAFRERGMLKSAIHQNCKQRRPLPEQTA</sequence>
<proteinExistence type="predicted"/>